<evidence type="ECO:0000313" key="2">
    <source>
        <dbReference type="Proteomes" id="UP000028549"/>
    </source>
</evidence>
<keyword evidence="2" id="KW-1185">Reference proteome</keyword>
<name>A0A084GIL0_METID</name>
<sequence length="69" mass="7580">MAKKGRRGNSCILYKDGKEIGTFDSITEAAIYLESKIGGSLYPGIYGLCDGWVPPENSQLYGYSAKRIK</sequence>
<dbReference type="Proteomes" id="UP000028549">
    <property type="component" value="Unassembled WGS sequence"/>
</dbReference>
<dbReference type="AlphaFoldDB" id="A0A084GIL0"/>
<dbReference type="RefSeq" id="WP_029567178.1">
    <property type="nucleotide sequence ID" value="NZ_JNVC02000024.1"/>
</dbReference>
<dbReference type="OrthoDB" id="2889545at2"/>
<dbReference type="EMBL" id="JNVC02000024">
    <property type="protein sequence ID" value="KEZ47172.1"/>
    <property type="molecule type" value="Genomic_DNA"/>
</dbReference>
<proteinExistence type="predicted"/>
<comment type="caution">
    <text evidence="1">The sequence shown here is derived from an EMBL/GenBank/DDBJ whole genome shotgun (WGS) entry which is preliminary data.</text>
</comment>
<protein>
    <submittedName>
        <fullName evidence="1">Uncharacterized protein</fullName>
    </submittedName>
</protein>
<evidence type="ECO:0000313" key="1">
    <source>
        <dbReference type="EMBL" id="KEZ47172.1"/>
    </source>
</evidence>
<organism evidence="1 2">
    <name type="scientific">Metabacillus indicus</name>
    <name type="common">Bacillus indicus</name>
    <dbReference type="NCBI Taxonomy" id="246786"/>
    <lineage>
        <taxon>Bacteria</taxon>
        <taxon>Bacillati</taxon>
        <taxon>Bacillota</taxon>
        <taxon>Bacilli</taxon>
        <taxon>Bacillales</taxon>
        <taxon>Bacillaceae</taxon>
        <taxon>Metabacillus</taxon>
    </lineage>
</organism>
<reference evidence="1 2" key="1">
    <citation type="journal article" date="2005" name="Int. J. Syst. Evol. Microbiol.">
        <title>Bacillus cibi sp. nov., isolated from jeotgal, a traditional Korean fermented seafood.</title>
        <authorList>
            <person name="Yoon J.H."/>
            <person name="Lee C.H."/>
            <person name="Oh T.K."/>
        </authorList>
    </citation>
    <scope>NUCLEOTIDE SEQUENCE [LARGE SCALE GENOMIC DNA]</scope>
    <source>
        <strain evidence="1 2">DSM 16189</strain>
    </source>
</reference>
<accession>A0A084GIL0</accession>
<gene>
    <name evidence="1" type="ORF">GS18_0220185</name>
</gene>